<reference evidence="2 3" key="1">
    <citation type="submission" date="2017-11" db="EMBL/GenBank/DDBJ databases">
        <title>De-novo sequencing of pomegranate (Punica granatum L.) genome.</title>
        <authorList>
            <person name="Akparov Z."/>
            <person name="Amiraslanov A."/>
            <person name="Hajiyeva S."/>
            <person name="Abbasov M."/>
            <person name="Kaur K."/>
            <person name="Hamwieh A."/>
            <person name="Solovyev V."/>
            <person name="Salamov A."/>
            <person name="Braich B."/>
            <person name="Kosarev P."/>
            <person name="Mahmoud A."/>
            <person name="Hajiyev E."/>
            <person name="Babayeva S."/>
            <person name="Izzatullayeva V."/>
            <person name="Mammadov A."/>
            <person name="Mammadov A."/>
            <person name="Sharifova S."/>
            <person name="Ojaghi J."/>
            <person name="Eynullazada K."/>
            <person name="Bayramov B."/>
            <person name="Abdulazimova A."/>
            <person name="Shahmuradov I."/>
        </authorList>
    </citation>
    <scope>NUCLEOTIDE SEQUENCE [LARGE SCALE GENOMIC DNA]</scope>
    <source>
        <strain evidence="3">cv. AG2017</strain>
        <tissue evidence="2">Leaf</tissue>
    </source>
</reference>
<evidence type="ECO:0000313" key="2">
    <source>
        <dbReference type="EMBL" id="PKI64647.1"/>
    </source>
</evidence>
<dbReference type="Proteomes" id="UP000233551">
    <property type="component" value="Unassembled WGS sequence"/>
</dbReference>
<evidence type="ECO:0000313" key="3">
    <source>
        <dbReference type="Proteomes" id="UP000233551"/>
    </source>
</evidence>
<dbReference type="AlphaFoldDB" id="A0A2I0K7W8"/>
<comment type="caution">
    <text evidence="2">The sequence shown here is derived from an EMBL/GenBank/DDBJ whole genome shotgun (WGS) entry which is preliminary data.</text>
</comment>
<sequence>MARLSTPTRSPIGSPTELNHPRQILLQAQRATKHAIQTIQDSQHQPKDGREGRATSKRPSSKAGFRQIKHTATPGAKHRRSNFIVAATPIYSRSTLLGQHQPYAHGTPRGIFSLTDSYLPHATGRAIDTSETVKGCSMLPNHRCPKKGK</sequence>
<dbReference type="EMBL" id="PGOL01000801">
    <property type="protein sequence ID" value="PKI64647.1"/>
    <property type="molecule type" value="Genomic_DNA"/>
</dbReference>
<name>A0A2I0K7W8_PUNGR</name>
<organism evidence="2 3">
    <name type="scientific">Punica granatum</name>
    <name type="common">Pomegranate</name>
    <dbReference type="NCBI Taxonomy" id="22663"/>
    <lineage>
        <taxon>Eukaryota</taxon>
        <taxon>Viridiplantae</taxon>
        <taxon>Streptophyta</taxon>
        <taxon>Embryophyta</taxon>
        <taxon>Tracheophyta</taxon>
        <taxon>Spermatophyta</taxon>
        <taxon>Magnoliopsida</taxon>
        <taxon>eudicotyledons</taxon>
        <taxon>Gunneridae</taxon>
        <taxon>Pentapetalae</taxon>
        <taxon>rosids</taxon>
        <taxon>malvids</taxon>
        <taxon>Myrtales</taxon>
        <taxon>Lythraceae</taxon>
        <taxon>Punica</taxon>
    </lineage>
</organism>
<evidence type="ECO:0000256" key="1">
    <source>
        <dbReference type="SAM" id="MobiDB-lite"/>
    </source>
</evidence>
<accession>A0A2I0K7W8</accession>
<keyword evidence="3" id="KW-1185">Reference proteome</keyword>
<gene>
    <name evidence="2" type="ORF">CRG98_014963</name>
</gene>
<protein>
    <submittedName>
        <fullName evidence="2">Uncharacterized protein</fullName>
    </submittedName>
</protein>
<feature type="compositionally biased region" description="Polar residues" evidence="1">
    <location>
        <begin position="1"/>
        <end position="17"/>
    </location>
</feature>
<feature type="compositionally biased region" description="Basic and acidic residues" evidence="1">
    <location>
        <begin position="44"/>
        <end position="54"/>
    </location>
</feature>
<feature type="region of interest" description="Disordered" evidence="1">
    <location>
        <begin position="1"/>
        <end position="80"/>
    </location>
</feature>
<proteinExistence type="predicted"/>